<evidence type="ECO:0000256" key="2">
    <source>
        <dbReference type="ARBA" id="ARBA00006375"/>
    </source>
</evidence>
<dbReference type="Gene3D" id="1.50.40.10">
    <property type="entry name" value="Mitochondrial carrier domain"/>
    <property type="match status" value="1"/>
</dbReference>
<comment type="subunit">
    <text evidence="3 16">Monomer.</text>
</comment>
<evidence type="ECO:0000256" key="11">
    <source>
        <dbReference type="ARBA" id="ARBA00023136"/>
    </source>
</evidence>
<comment type="caution">
    <text evidence="16">Lacks conserved residue(s) required for the propagation of feature annotation.</text>
</comment>
<comment type="catalytic activity">
    <reaction evidence="12">
        <text>ADP(in) + ATP(out) = ADP(out) + ATP(in)</text>
        <dbReference type="Rhea" id="RHEA:34999"/>
        <dbReference type="ChEBI" id="CHEBI:30616"/>
        <dbReference type="ChEBI" id="CHEBI:456216"/>
    </reaction>
    <physiologicalReaction direction="left-to-right" evidence="12">
        <dbReference type="Rhea" id="RHEA:35000"/>
    </physiologicalReaction>
</comment>
<dbReference type="InterPro" id="IPR002113">
    <property type="entry name" value="ADT_euk_type"/>
</dbReference>
<keyword evidence="6 14" id="KW-0812">Transmembrane</keyword>
<keyword evidence="8" id="KW-0999">Mitochondrion inner membrane</keyword>
<comment type="function">
    <text evidence="16">Catalyzes the exchange of ADP and ATP across the membrane.</text>
</comment>
<comment type="similarity">
    <text evidence="2 15">Belongs to the mitochondrial carrier (TC 2.A.29) family.</text>
</comment>
<feature type="repeat" description="Solcar" evidence="14">
    <location>
        <begin position="6"/>
        <end position="95"/>
    </location>
</feature>
<feature type="repeat" description="Solcar" evidence="14">
    <location>
        <begin position="107"/>
        <end position="196"/>
    </location>
</feature>
<feature type="repeat" description="Solcar" evidence="14">
    <location>
        <begin position="203"/>
        <end position="290"/>
    </location>
</feature>
<dbReference type="GO" id="GO:1901029">
    <property type="term" value="P:negative regulation of mitochondrial outer membrane permeabilization involved in apoptotic signaling pathway"/>
    <property type="evidence" value="ECO:0007669"/>
    <property type="project" value="TreeGrafter"/>
</dbReference>
<keyword evidence="17" id="KW-1185">Reference proteome</keyword>
<dbReference type="PRINTS" id="PR00927">
    <property type="entry name" value="ADPTRNSLCASE"/>
</dbReference>
<evidence type="ECO:0000256" key="1">
    <source>
        <dbReference type="ARBA" id="ARBA00004448"/>
    </source>
</evidence>
<feature type="transmembrane region" description="Helical" evidence="16">
    <location>
        <begin position="206"/>
        <end position="226"/>
    </location>
</feature>
<organism evidence="17 18">
    <name type="scientific">Plectus sambesii</name>
    <dbReference type="NCBI Taxonomy" id="2011161"/>
    <lineage>
        <taxon>Eukaryota</taxon>
        <taxon>Metazoa</taxon>
        <taxon>Ecdysozoa</taxon>
        <taxon>Nematoda</taxon>
        <taxon>Chromadorea</taxon>
        <taxon>Plectida</taxon>
        <taxon>Plectina</taxon>
        <taxon>Plectoidea</taxon>
        <taxon>Plectidae</taxon>
        <taxon>Plectus</taxon>
    </lineage>
</organism>
<evidence type="ECO:0000256" key="6">
    <source>
        <dbReference type="ARBA" id="ARBA00022692"/>
    </source>
</evidence>
<comment type="function">
    <text evidence="13">ADP:ATP antiporter that mediates import of ADP into the mitochondrial matrix for ATP synthesis, and export of ATP out to fuel the cell. Cycles between the cytoplasmic-open state (c-state) and the matrix-open state (m-state): operates by the alternating access mechanism with a single substrate-binding site intermittently exposed to either the cytosolic (c-state) or matrix (m-state) side of the inner mitochondrial membrane.</text>
</comment>
<keyword evidence="10" id="KW-0496">Mitochondrion</keyword>
<evidence type="ECO:0000313" key="17">
    <source>
        <dbReference type="Proteomes" id="UP000887566"/>
    </source>
</evidence>
<dbReference type="AlphaFoldDB" id="A0A914XFG1"/>
<reference evidence="18" key="1">
    <citation type="submission" date="2022-11" db="UniProtKB">
        <authorList>
            <consortium name="WormBaseParasite"/>
        </authorList>
    </citation>
    <scope>IDENTIFICATION</scope>
</reference>
<evidence type="ECO:0000256" key="13">
    <source>
        <dbReference type="ARBA" id="ARBA00045250"/>
    </source>
</evidence>
<evidence type="ECO:0000256" key="5">
    <source>
        <dbReference type="ARBA" id="ARBA00022449"/>
    </source>
</evidence>
<dbReference type="PANTHER" id="PTHR45635:SF14">
    <property type="entry name" value="ADP_ATP TRANSLOCASE"/>
    <property type="match status" value="1"/>
</dbReference>
<evidence type="ECO:0000256" key="8">
    <source>
        <dbReference type="ARBA" id="ARBA00022792"/>
    </source>
</evidence>
<proteinExistence type="inferred from homology"/>
<sequence>MAADNLRFVKDFAAGGASAVVAKTVVAPVERVKLLLQLQGTRKQAQHYKGIIDCFKRVPVEQGFFSLWRGNMANLLRYVPQQAIQLSCKDTYKRWFMTGLTEDQFWKFFAGNLAAGGAAGATALCFVYPMDFARTRLAVDIGRGKTREFKGLGHCFRSILRTDGVVGLYRGFFVSVQFVIIYRAAFFGFFDTGHAMLGKSHELNFFAAWAIAQVSTNSAGMLTYPMDTVRRCMMMQSGRIHPLYKNSLDCYRTIIRVEGWRALYKGALANLLRESGGALLLAMYVEIEKYI</sequence>
<accession>A0A914XFG1</accession>
<evidence type="ECO:0000256" key="7">
    <source>
        <dbReference type="ARBA" id="ARBA00022737"/>
    </source>
</evidence>
<dbReference type="GO" id="GO:1990544">
    <property type="term" value="P:mitochondrial ATP transmembrane transport"/>
    <property type="evidence" value="ECO:0007669"/>
    <property type="project" value="InterPro"/>
</dbReference>
<dbReference type="SUPFAM" id="SSF103506">
    <property type="entry name" value="Mitochondrial carrier"/>
    <property type="match status" value="1"/>
</dbReference>
<dbReference type="PROSITE" id="PS50920">
    <property type="entry name" value="SOLCAR"/>
    <property type="match status" value="3"/>
</dbReference>
<keyword evidence="7" id="KW-0677">Repeat</keyword>
<dbReference type="InterPro" id="IPR018108">
    <property type="entry name" value="MCP_transmembrane"/>
</dbReference>
<evidence type="ECO:0000256" key="4">
    <source>
        <dbReference type="ARBA" id="ARBA00022448"/>
    </source>
</evidence>
<dbReference type="GO" id="GO:0005471">
    <property type="term" value="F:ATP:ADP antiporter activity"/>
    <property type="evidence" value="ECO:0007669"/>
    <property type="project" value="UniProtKB-UniRule"/>
</dbReference>
<dbReference type="PANTHER" id="PTHR45635">
    <property type="entry name" value="ADP,ATP CARRIER PROTEIN 1-RELATED-RELATED"/>
    <property type="match status" value="1"/>
</dbReference>
<evidence type="ECO:0000256" key="15">
    <source>
        <dbReference type="RuleBase" id="RU000488"/>
    </source>
</evidence>
<evidence type="ECO:0000256" key="12">
    <source>
        <dbReference type="ARBA" id="ARBA00024143"/>
    </source>
</evidence>
<evidence type="ECO:0000256" key="14">
    <source>
        <dbReference type="PROSITE-ProRule" id="PRU00282"/>
    </source>
</evidence>
<dbReference type="Proteomes" id="UP000887566">
    <property type="component" value="Unplaced"/>
</dbReference>
<evidence type="ECO:0000313" key="18">
    <source>
        <dbReference type="WBParaSite" id="PSAMB.scaffold830size49493.g9137.t1"/>
    </source>
</evidence>
<dbReference type="Pfam" id="PF00153">
    <property type="entry name" value="Mito_carr"/>
    <property type="match status" value="3"/>
</dbReference>
<dbReference type="PRINTS" id="PR00926">
    <property type="entry name" value="MITOCARRIER"/>
</dbReference>
<keyword evidence="9 16" id="KW-1133">Transmembrane helix</keyword>
<dbReference type="GO" id="GO:0140021">
    <property type="term" value="P:mitochondrial ADP transmembrane transport"/>
    <property type="evidence" value="ECO:0007669"/>
    <property type="project" value="InterPro"/>
</dbReference>
<keyword evidence="11 14" id="KW-0472">Membrane</keyword>
<dbReference type="InterPro" id="IPR023395">
    <property type="entry name" value="MCP_dom_sf"/>
</dbReference>
<keyword evidence="4 15" id="KW-0813">Transport</keyword>
<dbReference type="WBParaSite" id="PSAMB.scaffold830size49493.g9137.t1">
    <property type="protein sequence ID" value="PSAMB.scaffold830size49493.g9137.t1"/>
    <property type="gene ID" value="PSAMB.scaffold830size49493.g9137"/>
</dbReference>
<name>A0A914XFG1_9BILA</name>
<feature type="transmembrane region" description="Helical" evidence="16">
    <location>
        <begin position="167"/>
        <end position="186"/>
    </location>
</feature>
<keyword evidence="5" id="KW-0050">Antiport</keyword>
<dbReference type="GO" id="GO:0005743">
    <property type="term" value="C:mitochondrial inner membrane"/>
    <property type="evidence" value="ECO:0007669"/>
    <property type="project" value="UniProtKB-SubCell"/>
</dbReference>
<evidence type="ECO:0000256" key="3">
    <source>
        <dbReference type="ARBA" id="ARBA00011245"/>
    </source>
</evidence>
<dbReference type="InterPro" id="IPR002067">
    <property type="entry name" value="MCP"/>
</dbReference>
<evidence type="ECO:0000256" key="16">
    <source>
        <dbReference type="RuleBase" id="RU368008"/>
    </source>
</evidence>
<comment type="subcellular location">
    <subcellularLocation>
        <location evidence="16">Membrane</location>
        <topology evidence="16">Multi-pass membrane protein</topology>
    </subcellularLocation>
    <subcellularLocation>
        <location evidence="1">Mitochondrion inner membrane</location>
        <topology evidence="1">Multi-pass membrane protein</topology>
    </subcellularLocation>
</comment>
<evidence type="ECO:0000256" key="10">
    <source>
        <dbReference type="ARBA" id="ARBA00023128"/>
    </source>
</evidence>
<evidence type="ECO:0000256" key="9">
    <source>
        <dbReference type="ARBA" id="ARBA00022989"/>
    </source>
</evidence>
<feature type="transmembrane region" description="Helical" evidence="16">
    <location>
        <begin position="105"/>
        <end position="128"/>
    </location>
</feature>
<protein>
    <recommendedName>
        <fullName evidence="16">ADP/ATP translocase</fullName>
    </recommendedName>
    <alternativeName>
        <fullName evidence="16">ADP,ATP carrier protein</fullName>
    </alternativeName>
</protein>